<dbReference type="PANTHER" id="PTHR43030">
    <property type="entry name" value="PHOSPHOENOLPYRUVATE SYNTHASE"/>
    <property type="match status" value="1"/>
</dbReference>
<keyword evidence="5" id="KW-0670">Pyruvate</keyword>
<reference evidence="5 6" key="1">
    <citation type="journal article" date="2015" name="Nature">
        <title>rRNA introns, odd ribosomes, and small enigmatic genomes across a large radiation of phyla.</title>
        <authorList>
            <person name="Brown C.T."/>
            <person name="Hug L.A."/>
            <person name="Thomas B.C."/>
            <person name="Sharon I."/>
            <person name="Castelle C.J."/>
            <person name="Singh A."/>
            <person name="Wilkins M.J."/>
            <person name="Williams K.H."/>
            <person name="Banfield J.F."/>
        </authorList>
    </citation>
    <scope>NUCLEOTIDE SEQUENCE [LARGE SCALE GENOMIC DNA]</scope>
</reference>
<dbReference type="PANTHER" id="PTHR43030:SF1">
    <property type="entry name" value="PHOSPHOENOLPYRUVATE SYNTHASE"/>
    <property type="match status" value="1"/>
</dbReference>
<sequence length="357" mass="39979">MSARQLAFIFTRDFSLWINEIIRREYVNEFPKIWGRGLEDQLVHFDGRVSRWYRYADDYEALAEYVCRLDLSHPLFSVPVHKKFREMAEGLKIFMRAAGDGQDEYARLREFSRLFQEMYPVYTFSIFLAGAWRERFLALHGPAGQTAVDLAYESRILTEGLIKLSDLYLLGQLAPKLAERGYPDVSAKLCTVAEVEEAFRSGRLPDQDILAERARGYFLWRGGIVPIAEPEAFLAQHSLELSTVIIGDGLSCQGTMACTGALVRAPAQVIFTTEEIKGFRPGSILVTPMTSVEYLSAMKQAAAIVTDEGGLTCHAAIVARELGVPCVIGTKVATRIIKEGDIVEVDTRTGQLRIVKP</sequence>
<evidence type="ECO:0000313" key="5">
    <source>
        <dbReference type="EMBL" id="KKW41605.1"/>
    </source>
</evidence>
<dbReference type="Proteomes" id="UP000033870">
    <property type="component" value="Unassembled WGS sequence"/>
</dbReference>
<evidence type="ECO:0000256" key="3">
    <source>
        <dbReference type="ARBA" id="ARBA00022840"/>
    </source>
</evidence>
<dbReference type="EMBL" id="LCRX01000015">
    <property type="protein sequence ID" value="KKW41605.1"/>
    <property type="molecule type" value="Genomic_DNA"/>
</dbReference>
<dbReference type="InterPro" id="IPR018274">
    <property type="entry name" value="PEP_util_AS"/>
</dbReference>
<keyword evidence="3" id="KW-0067">ATP-binding</keyword>
<comment type="caution">
    <text evidence="5">The sequence shown here is derived from an EMBL/GenBank/DDBJ whole genome shotgun (WGS) entry which is preliminary data.</text>
</comment>
<dbReference type="PATRIC" id="fig|1619044.3.peg.1133"/>
<proteinExistence type="inferred from homology"/>
<name>A0A0G1YEK6_9BACT</name>
<protein>
    <submittedName>
        <fullName evidence="5">Phosphoenolpyruvate synthase/pyruvate phosphate dikinase</fullName>
    </submittedName>
</protein>
<evidence type="ECO:0000259" key="4">
    <source>
        <dbReference type="Pfam" id="PF00391"/>
    </source>
</evidence>
<evidence type="ECO:0000313" key="6">
    <source>
        <dbReference type="Proteomes" id="UP000033870"/>
    </source>
</evidence>
<accession>A0A0G1YEK6</accession>
<dbReference type="InterPro" id="IPR036637">
    <property type="entry name" value="Phosphohistidine_dom_sf"/>
</dbReference>
<dbReference type="Gene3D" id="3.50.30.10">
    <property type="entry name" value="Phosphohistidine domain"/>
    <property type="match status" value="1"/>
</dbReference>
<keyword evidence="2" id="KW-0547">Nucleotide-binding</keyword>
<dbReference type="InterPro" id="IPR008279">
    <property type="entry name" value="PEP-util_enz_mobile_dom"/>
</dbReference>
<dbReference type="PROSITE" id="PS00370">
    <property type="entry name" value="PEP_ENZYMES_PHOS_SITE"/>
    <property type="match status" value="1"/>
</dbReference>
<evidence type="ECO:0000256" key="1">
    <source>
        <dbReference type="ARBA" id="ARBA00007837"/>
    </source>
</evidence>
<keyword evidence="5" id="KW-0418">Kinase</keyword>
<dbReference type="InterPro" id="IPR006319">
    <property type="entry name" value="PEP_synth"/>
</dbReference>
<dbReference type="GO" id="GO:0008986">
    <property type="term" value="F:pyruvate, water dikinase activity"/>
    <property type="evidence" value="ECO:0007669"/>
    <property type="project" value="InterPro"/>
</dbReference>
<organism evidence="5 6">
    <name type="scientific">Candidatus Magasanikbacteria bacterium GW2011_GWA2_56_11</name>
    <dbReference type="NCBI Taxonomy" id="1619044"/>
    <lineage>
        <taxon>Bacteria</taxon>
        <taxon>Candidatus Magasanikiibacteriota</taxon>
    </lineage>
</organism>
<dbReference type="Pfam" id="PF00391">
    <property type="entry name" value="PEP-utilizers"/>
    <property type="match status" value="1"/>
</dbReference>
<keyword evidence="5" id="KW-0808">Transferase</keyword>
<evidence type="ECO:0000256" key="2">
    <source>
        <dbReference type="ARBA" id="ARBA00022741"/>
    </source>
</evidence>
<dbReference type="STRING" id="1619044.UY92_C0015G0017"/>
<comment type="similarity">
    <text evidence="1">Belongs to the PEP-utilizing enzyme family.</text>
</comment>
<dbReference type="GO" id="GO:0005524">
    <property type="term" value="F:ATP binding"/>
    <property type="evidence" value="ECO:0007669"/>
    <property type="project" value="UniProtKB-KW"/>
</dbReference>
<dbReference type="AlphaFoldDB" id="A0A0G1YEK6"/>
<gene>
    <name evidence="5" type="ORF">UY92_C0015G0017</name>
</gene>
<feature type="domain" description="PEP-utilising enzyme mobile" evidence="4">
    <location>
        <begin position="280"/>
        <end position="350"/>
    </location>
</feature>
<dbReference type="SUPFAM" id="SSF52009">
    <property type="entry name" value="Phosphohistidine domain"/>
    <property type="match status" value="1"/>
</dbReference>